<dbReference type="SUPFAM" id="SSF53774">
    <property type="entry name" value="Glutaminase/Asparaginase"/>
    <property type="match status" value="1"/>
</dbReference>
<dbReference type="InterPro" id="IPR027475">
    <property type="entry name" value="Asparaginase/glutaminase_AS2"/>
</dbReference>
<dbReference type="SFLD" id="SFLDS00057">
    <property type="entry name" value="Glutaminase/Asparaginase"/>
    <property type="match status" value="1"/>
</dbReference>
<dbReference type="Proteomes" id="UP000646745">
    <property type="component" value="Unassembled WGS sequence"/>
</dbReference>
<feature type="domain" description="L-asparaginase N-terminal" evidence="2">
    <location>
        <begin position="12"/>
        <end position="198"/>
    </location>
</feature>
<protein>
    <submittedName>
        <fullName evidence="4">L-asparaginase 1</fullName>
    </submittedName>
</protein>
<dbReference type="InterPro" id="IPR037152">
    <property type="entry name" value="L-asparaginase_N_sf"/>
</dbReference>
<dbReference type="PROSITE" id="PS00917">
    <property type="entry name" value="ASN_GLN_ASE_2"/>
    <property type="match status" value="1"/>
</dbReference>
<feature type="active site" evidence="1">
    <location>
        <position position="100"/>
    </location>
</feature>
<dbReference type="InterPro" id="IPR027474">
    <property type="entry name" value="L-asparaginase_N"/>
</dbReference>
<evidence type="ECO:0000313" key="5">
    <source>
        <dbReference type="Proteomes" id="UP000646745"/>
    </source>
</evidence>
<dbReference type="InterPro" id="IPR027473">
    <property type="entry name" value="L-asparaginase_C"/>
</dbReference>
<dbReference type="PIRSF" id="PIRSF500176">
    <property type="entry name" value="L_ASNase"/>
    <property type="match status" value="1"/>
</dbReference>
<name>A0ABQ3DQH8_9GAMM</name>
<comment type="caution">
    <text evidence="4">The sequence shown here is derived from an EMBL/GenBank/DDBJ whole genome shotgun (WGS) entry which is preliminary data.</text>
</comment>
<feature type="domain" description="Asparaginase/glutaminase C-terminal" evidence="3">
    <location>
        <begin position="227"/>
        <end position="339"/>
    </location>
</feature>
<dbReference type="PIRSF" id="PIRSF001220">
    <property type="entry name" value="L-ASNase_gatD"/>
    <property type="match status" value="1"/>
</dbReference>
<dbReference type="PROSITE" id="PS51732">
    <property type="entry name" value="ASN_GLN_ASE_3"/>
    <property type="match status" value="1"/>
</dbReference>
<dbReference type="Gene3D" id="3.40.50.40">
    <property type="match status" value="1"/>
</dbReference>
<dbReference type="EMBL" id="BMZI01000001">
    <property type="protein sequence ID" value="GHB10329.1"/>
    <property type="molecule type" value="Genomic_DNA"/>
</dbReference>
<dbReference type="RefSeq" id="WP_189443004.1">
    <property type="nucleotide sequence ID" value="NZ_BMZI01000001.1"/>
</dbReference>
<gene>
    <name evidence="4" type="primary">ansA</name>
    <name evidence="4" type="ORF">GCM10009038_05130</name>
</gene>
<dbReference type="InterPro" id="IPR036152">
    <property type="entry name" value="Asp/glu_Ase-like_sf"/>
</dbReference>
<dbReference type="Pfam" id="PF00710">
    <property type="entry name" value="Asparaginase"/>
    <property type="match status" value="1"/>
</dbReference>
<proteinExistence type="predicted"/>
<dbReference type="Gene3D" id="3.40.50.1170">
    <property type="entry name" value="L-asparaginase, N-terminal domain"/>
    <property type="match status" value="1"/>
</dbReference>
<dbReference type="InterPro" id="IPR040919">
    <property type="entry name" value="Asparaginase_C"/>
</dbReference>
<accession>A0ABQ3DQH8</accession>
<evidence type="ECO:0000259" key="3">
    <source>
        <dbReference type="Pfam" id="PF17763"/>
    </source>
</evidence>
<evidence type="ECO:0000259" key="2">
    <source>
        <dbReference type="Pfam" id="PF00710"/>
    </source>
</evidence>
<dbReference type="CDD" id="cd08963">
    <property type="entry name" value="L-asparaginase_I"/>
    <property type="match status" value="1"/>
</dbReference>
<dbReference type="InterPro" id="IPR006034">
    <property type="entry name" value="Asparaginase/glutaminase-like"/>
</dbReference>
<dbReference type="Pfam" id="PF17763">
    <property type="entry name" value="Asparaginase_C"/>
    <property type="match status" value="1"/>
</dbReference>
<keyword evidence="5" id="KW-1185">Reference proteome</keyword>
<sequence>MEAAGTQGSAPVLILYAGGTIGMRESERGLVPADDFAARLERAMSSIPPARQARLPRYTLWESSAPIDSSSATPADWSRLAEHIAAVHEQYAGFIVLHGTDTLAWCACSLAFQLQGLGKPVIVTGSQKPLEADDSDALGNIETALAFSATPGLSEVCVGFGGRLLRGTRARKWYTHDAIGFESPNWPPLGEMVEHVAVLYPSRCHQDRGAPRFELIPPQARSPIVRVPLWPGMQGEALERLIDDDAVTGVLLECWGSGNLPEDPTIIGVLAQASASGKTLVALSQCPVGGVRLGTYASGAHLVDLGVLAADDMTVEAAGSKLTHLKALSLSTDELRRRFLTPLAGESGAFTR</sequence>
<dbReference type="SMART" id="SM00870">
    <property type="entry name" value="Asparaginase"/>
    <property type="match status" value="1"/>
</dbReference>
<dbReference type="PANTHER" id="PTHR11707:SF28">
    <property type="entry name" value="60 KDA LYSOPHOSPHOLIPASE"/>
    <property type="match status" value="1"/>
</dbReference>
<dbReference type="PRINTS" id="PR00139">
    <property type="entry name" value="ASNGLNASE"/>
</dbReference>
<reference evidence="5" key="1">
    <citation type="journal article" date="2019" name="Int. J. Syst. Evol. Microbiol.">
        <title>The Global Catalogue of Microorganisms (GCM) 10K type strain sequencing project: providing services to taxonomists for standard genome sequencing and annotation.</title>
        <authorList>
            <consortium name="The Broad Institute Genomics Platform"/>
            <consortium name="The Broad Institute Genome Sequencing Center for Infectious Disease"/>
            <person name="Wu L."/>
            <person name="Ma J."/>
        </authorList>
    </citation>
    <scope>NUCLEOTIDE SEQUENCE [LARGE SCALE GENOMIC DNA]</scope>
    <source>
        <strain evidence="5">KCTC 32998</strain>
    </source>
</reference>
<evidence type="ECO:0000256" key="1">
    <source>
        <dbReference type="PROSITE-ProRule" id="PRU10100"/>
    </source>
</evidence>
<evidence type="ECO:0000313" key="4">
    <source>
        <dbReference type="EMBL" id="GHB10329.1"/>
    </source>
</evidence>
<dbReference type="InterPro" id="IPR041725">
    <property type="entry name" value="L-asparaginase_I"/>
</dbReference>
<dbReference type="PANTHER" id="PTHR11707">
    <property type="entry name" value="L-ASPARAGINASE"/>
    <property type="match status" value="1"/>
</dbReference>
<organism evidence="4 5">
    <name type="scientific">Salinicola rhizosphaerae</name>
    <dbReference type="NCBI Taxonomy" id="1443141"/>
    <lineage>
        <taxon>Bacteria</taxon>
        <taxon>Pseudomonadati</taxon>
        <taxon>Pseudomonadota</taxon>
        <taxon>Gammaproteobacteria</taxon>
        <taxon>Oceanospirillales</taxon>
        <taxon>Halomonadaceae</taxon>
        <taxon>Salinicola</taxon>
    </lineage>
</organism>